<dbReference type="EMBL" id="DS566000">
    <property type="status" value="NOT_ANNOTATED_CDS"/>
    <property type="molecule type" value="Genomic_DNA"/>
</dbReference>
<evidence type="ECO:0000256" key="5">
    <source>
        <dbReference type="ARBA" id="ARBA00022919"/>
    </source>
</evidence>
<dbReference type="RefSeq" id="XP_067741602.1">
    <property type="nucleotide sequence ID" value="XM_067895379.1"/>
</dbReference>
<dbReference type="GO" id="GO:0046513">
    <property type="term" value="P:ceramide biosynthetic process"/>
    <property type="evidence" value="ECO:0000318"/>
    <property type="project" value="GO_Central"/>
</dbReference>
<dbReference type="Pfam" id="PF14360">
    <property type="entry name" value="PAP2_C"/>
    <property type="match status" value="1"/>
</dbReference>
<feature type="transmembrane region" description="Helical" evidence="10">
    <location>
        <begin position="102"/>
        <end position="119"/>
    </location>
</feature>
<reference evidence="13" key="1">
    <citation type="journal article" date="2006" name="Science">
        <title>Phytophthora genome sequences uncover evolutionary origins and mechanisms of pathogenesis.</title>
        <authorList>
            <person name="Tyler B.M."/>
            <person name="Tripathy S."/>
            <person name="Zhang X."/>
            <person name="Dehal P."/>
            <person name="Jiang R.H."/>
            <person name="Aerts A."/>
            <person name="Arredondo F.D."/>
            <person name="Baxter L."/>
            <person name="Bensasson D."/>
            <person name="Beynon J.L."/>
            <person name="Chapman J."/>
            <person name="Damasceno C.M."/>
            <person name="Dorrance A.E."/>
            <person name="Dou D."/>
            <person name="Dickerman A.W."/>
            <person name="Dubchak I.L."/>
            <person name="Garbelotto M."/>
            <person name="Gijzen M."/>
            <person name="Gordon S.G."/>
            <person name="Govers F."/>
            <person name="Grunwald N.J."/>
            <person name="Huang W."/>
            <person name="Ivors K.L."/>
            <person name="Jones R.W."/>
            <person name="Kamoun S."/>
            <person name="Krampis K."/>
            <person name="Lamour K.H."/>
            <person name="Lee M.K."/>
            <person name="McDonald W.H."/>
            <person name="Medina M."/>
            <person name="Meijer H.J."/>
            <person name="Nordberg E.K."/>
            <person name="Maclean D.J."/>
            <person name="Ospina-Giraldo M.D."/>
            <person name="Morris P.F."/>
            <person name="Phuntumart V."/>
            <person name="Putnam N.H."/>
            <person name="Rash S."/>
            <person name="Rose J.K."/>
            <person name="Sakihama Y."/>
            <person name="Salamov A.A."/>
            <person name="Savidor A."/>
            <person name="Scheuring C.F."/>
            <person name="Smith B.M."/>
            <person name="Sobral B.W."/>
            <person name="Terry A."/>
            <person name="Torto-Alalibo T.A."/>
            <person name="Win J."/>
            <person name="Xu Z."/>
            <person name="Zhang H."/>
            <person name="Grigoriev I.V."/>
            <person name="Rokhsar D.S."/>
            <person name="Boore J.L."/>
        </authorList>
    </citation>
    <scope>NUCLEOTIDE SEQUENCE [LARGE SCALE GENOMIC DNA]</scope>
    <source>
        <strain evidence="13">Pr102</strain>
    </source>
</reference>
<keyword evidence="6 10" id="KW-1133">Transmembrane helix</keyword>
<feature type="transmembrane region" description="Helical" evidence="10">
    <location>
        <begin position="332"/>
        <end position="350"/>
    </location>
</feature>
<comment type="subcellular location">
    <subcellularLocation>
        <location evidence="1">Membrane</location>
        <topology evidence="1">Multi-pass membrane protein</topology>
    </subcellularLocation>
</comment>
<dbReference type="GO" id="GO:0033188">
    <property type="term" value="F:sphingomyelin synthase activity"/>
    <property type="evidence" value="ECO:0000318"/>
    <property type="project" value="GO_Central"/>
</dbReference>
<dbReference type="VEuPathDB" id="FungiDB:KRP23_9781"/>
<evidence type="ECO:0000256" key="8">
    <source>
        <dbReference type="ARBA" id="ARBA00023136"/>
    </source>
</evidence>
<keyword evidence="13" id="KW-1185">Reference proteome</keyword>
<evidence type="ECO:0000256" key="4">
    <source>
        <dbReference type="ARBA" id="ARBA00022692"/>
    </source>
</evidence>
<reference evidence="12" key="2">
    <citation type="submission" date="2015-06" db="UniProtKB">
        <authorList>
            <consortium name="EnsemblProtists"/>
        </authorList>
    </citation>
    <scope>IDENTIFICATION</scope>
    <source>
        <strain evidence="12">Pr102</strain>
    </source>
</reference>
<dbReference type="OrthoDB" id="422827at2759"/>
<dbReference type="GO" id="GO:0005789">
    <property type="term" value="C:endoplasmic reticulum membrane"/>
    <property type="evidence" value="ECO:0000318"/>
    <property type="project" value="GO_Central"/>
</dbReference>
<dbReference type="PANTHER" id="PTHR21290:SF62">
    <property type="entry name" value="PHOSPHATIDYLINOSITOL:CERAMIDE INOSITOLPHOSPHOTRANSFERASE 1-RELATED"/>
    <property type="match status" value="1"/>
</dbReference>
<evidence type="ECO:0000313" key="13">
    <source>
        <dbReference type="Proteomes" id="UP000005238"/>
    </source>
</evidence>
<keyword evidence="4 10" id="KW-0812">Transmembrane</keyword>
<dbReference type="eggNOG" id="KOG3058">
    <property type="taxonomic scope" value="Eukaryota"/>
</dbReference>
<protein>
    <recommendedName>
        <fullName evidence="11">Sphingomyelin synthase-like domain-containing protein</fullName>
    </recommendedName>
</protein>
<accession>H3GCQ3</accession>
<keyword evidence="8 10" id="KW-0472">Membrane</keyword>
<dbReference type="Proteomes" id="UP000005238">
    <property type="component" value="Unassembled WGS sequence"/>
</dbReference>
<evidence type="ECO:0000256" key="3">
    <source>
        <dbReference type="ARBA" id="ARBA00022679"/>
    </source>
</evidence>
<evidence type="ECO:0000256" key="10">
    <source>
        <dbReference type="SAM" id="Phobius"/>
    </source>
</evidence>
<organism evidence="12 13">
    <name type="scientific">Phytophthora ramorum</name>
    <name type="common">Sudden oak death agent</name>
    <dbReference type="NCBI Taxonomy" id="164328"/>
    <lineage>
        <taxon>Eukaryota</taxon>
        <taxon>Sar</taxon>
        <taxon>Stramenopiles</taxon>
        <taxon>Oomycota</taxon>
        <taxon>Peronosporomycetes</taxon>
        <taxon>Peronosporales</taxon>
        <taxon>Peronosporaceae</taxon>
        <taxon>Phytophthora</taxon>
    </lineage>
</organism>
<dbReference type="GO" id="GO:0005886">
    <property type="term" value="C:plasma membrane"/>
    <property type="evidence" value="ECO:0000318"/>
    <property type="project" value="GO_Central"/>
</dbReference>
<dbReference type="InterPro" id="IPR025749">
    <property type="entry name" value="Sphingomyelin_synth-like_dom"/>
</dbReference>
<name>H3GCQ3_PHYRM</name>
<keyword evidence="7" id="KW-0443">Lipid metabolism</keyword>
<comment type="similarity">
    <text evidence="2">Belongs to the sphingomyelin synthase family.</text>
</comment>
<feature type="domain" description="Sphingomyelin synthase-like" evidence="11">
    <location>
        <begin position="273"/>
        <end position="352"/>
    </location>
</feature>
<dbReference type="InParanoid" id="H3GCQ3"/>
<dbReference type="GO" id="GO:0047493">
    <property type="term" value="F:ceramide cholinephosphotransferase activity"/>
    <property type="evidence" value="ECO:0000318"/>
    <property type="project" value="GO_Central"/>
</dbReference>
<evidence type="ECO:0000256" key="2">
    <source>
        <dbReference type="ARBA" id="ARBA00005441"/>
    </source>
</evidence>
<dbReference type="EnsemblProtists" id="Phyra73273">
    <property type="protein sequence ID" value="Phyra73273"/>
    <property type="gene ID" value="Phyra73273"/>
</dbReference>
<dbReference type="AlphaFoldDB" id="H3GCQ3"/>
<keyword evidence="3" id="KW-0808">Transferase</keyword>
<evidence type="ECO:0000256" key="6">
    <source>
        <dbReference type="ARBA" id="ARBA00022989"/>
    </source>
</evidence>
<sequence>MTSYLPFVQSSLSRTKRKMSGPVGSWGPLDEKTPASYPDVHGSSVAVGGGRSPSHWCDSVNYREVAGFILFAVYMVADVGLGVMVWVTFFKFLVESDQHRSRATWGGIWLLFAGTFFYVRRLVRSRVDVHLRGMMDHAEIFVAMSLVMVFSVNIAFYLHVPAVTPLKDLGFMLIPEQGLHSAWRPVSDILTAGVPVTFLLQTMVMTRPNRCRIVSSFFRIATICYFLRMLSVSVTSLPGPAPHCRAGSPDYFPPKTWIDIVTRVGPIYGNYNSCGDLIFSGHMAYTNSAVLLYLRTLDRNFAGRTASKIRWACGMAYLATLAALCIAGRKHYTVDVVLGLIISALVFFHFEHSWTPLCFQVPHGLLPLADLQRMYGSQWRKRFSMDVTDEALNELDDAEAGEESRRLLKTNASSYNQVQLIC</sequence>
<evidence type="ECO:0000256" key="9">
    <source>
        <dbReference type="SAM" id="MobiDB-lite"/>
    </source>
</evidence>
<dbReference type="PANTHER" id="PTHR21290">
    <property type="entry name" value="SPHINGOMYELIN SYNTHETASE"/>
    <property type="match status" value="1"/>
</dbReference>
<dbReference type="HOGENOM" id="CLU_047781_0_0_1"/>
<feature type="transmembrane region" description="Helical" evidence="10">
    <location>
        <begin position="212"/>
        <end position="230"/>
    </location>
</feature>
<feature type="transmembrane region" description="Helical" evidence="10">
    <location>
        <begin position="68"/>
        <end position="90"/>
    </location>
</feature>
<dbReference type="STRING" id="164328.H3GCQ3"/>
<keyword evidence="5" id="KW-0746">Sphingolipid metabolism</keyword>
<dbReference type="InterPro" id="IPR045221">
    <property type="entry name" value="Sphingomyelin_synth-like"/>
</dbReference>
<evidence type="ECO:0000259" key="11">
    <source>
        <dbReference type="Pfam" id="PF14360"/>
    </source>
</evidence>
<dbReference type="GeneID" id="94231149"/>
<evidence type="ECO:0000313" key="12">
    <source>
        <dbReference type="EnsemblProtists" id="Phyra73273"/>
    </source>
</evidence>
<feature type="transmembrane region" description="Helical" evidence="10">
    <location>
        <begin position="182"/>
        <end position="200"/>
    </location>
</feature>
<dbReference type="VEuPathDB" id="FungiDB:KRP22_7070"/>
<proteinExistence type="inferred from homology"/>
<dbReference type="GO" id="GO:0000139">
    <property type="term" value="C:Golgi membrane"/>
    <property type="evidence" value="ECO:0000318"/>
    <property type="project" value="GO_Central"/>
</dbReference>
<dbReference type="OMA" id="HRSRATW"/>
<feature type="transmembrane region" description="Helical" evidence="10">
    <location>
        <begin position="309"/>
        <end position="327"/>
    </location>
</feature>
<evidence type="ECO:0000256" key="1">
    <source>
        <dbReference type="ARBA" id="ARBA00004141"/>
    </source>
</evidence>
<feature type="transmembrane region" description="Helical" evidence="10">
    <location>
        <begin position="140"/>
        <end position="162"/>
    </location>
</feature>
<evidence type="ECO:0000256" key="7">
    <source>
        <dbReference type="ARBA" id="ARBA00023098"/>
    </source>
</evidence>
<feature type="region of interest" description="Disordered" evidence="9">
    <location>
        <begin position="16"/>
        <end position="35"/>
    </location>
</feature>